<gene>
    <name evidence="3" type="ORF">O181_007833</name>
</gene>
<comment type="caution">
    <text evidence="3">The sequence shown here is derived from an EMBL/GenBank/DDBJ whole genome shotgun (WGS) entry which is preliminary data.</text>
</comment>
<keyword evidence="4" id="KW-1185">Reference proteome</keyword>
<evidence type="ECO:0000313" key="3">
    <source>
        <dbReference type="EMBL" id="MBW0468118.1"/>
    </source>
</evidence>
<evidence type="ECO:0000256" key="1">
    <source>
        <dbReference type="SAM" id="MobiDB-lite"/>
    </source>
</evidence>
<evidence type="ECO:0000256" key="2">
    <source>
        <dbReference type="SAM" id="SignalP"/>
    </source>
</evidence>
<keyword evidence="2" id="KW-0732">Signal</keyword>
<sequence length="268" mass="30304">MIALALRSTVLIIILLPQVSHASPPERQFLLKLFEGAESSSNFGLPPPDKNDFWFELGDLPCREADLALDPSTPHALPNEQISQYRSHPVGHETWESLCHKPSDSQWDFDGVEHALFYSQSHDVSNRVSGSGFSSRPLNNKQIPIEPSYVWPFEILANIQGPEVMATLNEATPQLHSPKIQDKRITDMINSSEEILDPQIGNHPSLIAPFDNQANIRELELDESSENSNHIPQSSKNNGKRKIDEVYSNKMFRKKHGVMIEQVRLFLH</sequence>
<organism evidence="3 4">
    <name type="scientific">Austropuccinia psidii MF-1</name>
    <dbReference type="NCBI Taxonomy" id="1389203"/>
    <lineage>
        <taxon>Eukaryota</taxon>
        <taxon>Fungi</taxon>
        <taxon>Dikarya</taxon>
        <taxon>Basidiomycota</taxon>
        <taxon>Pucciniomycotina</taxon>
        <taxon>Pucciniomycetes</taxon>
        <taxon>Pucciniales</taxon>
        <taxon>Sphaerophragmiaceae</taxon>
        <taxon>Austropuccinia</taxon>
    </lineage>
</organism>
<accession>A0A9Q3BN93</accession>
<proteinExistence type="predicted"/>
<dbReference type="AlphaFoldDB" id="A0A9Q3BN93"/>
<dbReference type="EMBL" id="AVOT02001774">
    <property type="protein sequence ID" value="MBW0468118.1"/>
    <property type="molecule type" value="Genomic_DNA"/>
</dbReference>
<dbReference type="Proteomes" id="UP000765509">
    <property type="component" value="Unassembled WGS sequence"/>
</dbReference>
<reference evidence="3" key="1">
    <citation type="submission" date="2021-03" db="EMBL/GenBank/DDBJ databases">
        <title>Draft genome sequence of rust myrtle Austropuccinia psidii MF-1, a brazilian biotype.</title>
        <authorList>
            <person name="Quecine M.C."/>
            <person name="Pachon D.M.R."/>
            <person name="Bonatelli M.L."/>
            <person name="Correr F.H."/>
            <person name="Franceschini L.M."/>
            <person name="Leite T.F."/>
            <person name="Margarido G.R.A."/>
            <person name="Almeida C.A."/>
            <person name="Ferrarezi J.A."/>
            <person name="Labate C.A."/>
        </authorList>
    </citation>
    <scope>NUCLEOTIDE SEQUENCE</scope>
    <source>
        <strain evidence="3">MF-1</strain>
    </source>
</reference>
<protein>
    <submittedName>
        <fullName evidence="3">Uncharacterized protein</fullName>
    </submittedName>
</protein>
<feature type="chain" id="PRO_5040243061" evidence="2">
    <location>
        <begin position="23"/>
        <end position="268"/>
    </location>
</feature>
<name>A0A9Q3BN93_9BASI</name>
<feature type="signal peptide" evidence="2">
    <location>
        <begin position="1"/>
        <end position="22"/>
    </location>
</feature>
<feature type="region of interest" description="Disordered" evidence="1">
    <location>
        <begin position="221"/>
        <end position="242"/>
    </location>
</feature>
<evidence type="ECO:0000313" key="4">
    <source>
        <dbReference type="Proteomes" id="UP000765509"/>
    </source>
</evidence>